<feature type="compositionally biased region" description="Basic residues" evidence="1">
    <location>
        <begin position="72"/>
        <end position="83"/>
    </location>
</feature>
<protein>
    <submittedName>
        <fullName evidence="2">Uncharacterized protein</fullName>
    </submittedName>
</protein>
<evidence type="ECO:0000313" key="3">
    <source>
        <dbReference type="Proteomes" id="UP000837857"/>
    </source>
</evidence>
<feature type="region of interest" description="Disordered" evidence="1">
    <location>
        <begin position="41"/>
        <end position="98"/>
    </location>
</feature>
<proteinExistence type="predicted"/>
<organism evidence="2 3">
    <name type="scientific">Iphiclides podalirius</name>
    <name type="common">scarce swallowtail</name>
    <dbReference type="NCBI Taxonomy" id="110791"/>
    <lineage>
        <taxon>Eukaryota</taxon>
        <taxon>Metazoa</taxon>
        <taxon>Ecdysozoa</taxon>
        <taxon>Arthropoda</taxon>
        <taxon>Hexapoda</taxon>
        <taxon>Insecta</taxon>
        <taxon>Pterygota</taxon>
        <taxon>Neoptera</taxon>
        <taxon>Endopterygota</taxon>
        <taxon>Lepidoptera</taxon>
        <taxon>Glossata</taxon>
        <taxon>Ditrysia</taxon>
        <taxon>Papilionoidea</taxon>
        <taxon>Papilionidae</taxon>
        <taxon>Papilioninae</taxon>
        <taxon>Iphiclides</taxon>
    </lineage>
</organism>
<gene>
    <name evidence="2" type="ORF">IPOD504_LOCUS11393</name>
</gene>
<feature type="non-terminal residue" evidence="2">
    <location>
        <position position="98"/>
    </location>
</feature>
<name>A0ABN8ILR4_9NEOP</name>
<dbReference type="Proteomes" id="UP000837857">
    <property type="component" value="Chromosome 28"/>
</dbReference>
<sequence length="98" mass="10790">MSHVSNTLQRSMATEQDVLFGPNKTVESVVTTPLRHKAAHALRSGDAMNRPRRPAPAQAGVQFHSSPARTPGHTRKAMTRRALRPPAQLRTRGADILY</sequence>
<reference evidence="2" key="1">
    <citation type="submission" date="2022-03" db="EMBL/GenBank/DDBJ databases">
        <authorList>
            <person name="Martin H S."/>
        </authorList>
    </citation>
    <scope>NUCLEOTIDE SEQUENCE</scope>
</reference>
<evidence type="ECO:0000313" key="2">
    <source>
        <dbReference type="EMBL" id="CAH2061715.1"/>
    </source>
</evidence>
<dbReference type="EMBL" id="OW152840">
    <property type="protein sequence ID" value="CAH2061715.1"/>
    <property type="molecule type" value="Genomic_DNA"/>
</dbReference>
<keyword evidence="3" id="KW-1185">Reference proteome</keyword>
<evidence type="ECO:0000256" key="1">
    <source>
        <dbReference type="SAM" id="MobiDB-lite"/>
    </source>
</evidence>
<accession>A0ABN8ILR4</accession>